<proteinExistence type="predicted"/>
<dbReference type="AlphaFoldDB" id="A0A4U5NTV0"/>
<organism evidence="1 2">
    <name type="scientific">Steinernema carpocapsae</name>
    <name type="common">Entomopathogenic nematode</name>
    <dbReference type="NCBI Taxonomy" id="34508"/>
    <lineage>
        <taxon>Eukaryota</taxon>
        <taxon>Metazoa</taxon>
        <taxon>Ecdysozoa</taxon>
        <taxon>Nematoda</taxon>
        <taxon>Chromadorea</taxon>
        <taxon>Rhabditida</taxon>
        <taxon>Tylenchina</taxon>
        <taxon>Panagrolaimomorpha</taxon>
        <taxon>Strongyloidoidea</taxon>
        <taxon>Steinernematidae</taxon>
        <taxon>Steinernema</taxon>
    </lineage>
</organism>
<reference evidence="1 2" key="2">
    <citation type="journal article" date="2019" name="G3 (Bethesda)">
        <title>Hybrid Assembly of the Genome of the Entomopathogenic Nematode Steinernema carpocapsae Identifies the X-Chromosome.</title>
        <authorList>
            <person name="Serra L."/>
            <person name="Macchietto M."/>
            <person name="Macias-Munoz A."/>
            <person name="McGill C.J."/>
            <person name="Rodriguez I.M."/>
            <person name="Rodriguez B."/>
            <person name="Murad R."/>
            <person name="Mortazavi A."/>
        </authorList>
    </citation>
    <scope>NUCLEOTIDE SEQUENCE [LARGE SCALE GENOMIC DNA]</scope>
    <source>
        <strain evidence="1 2">ALL</strain>
    </source>
</reference>
<sequence>MEGLEGTWRFESPGRDVRILFLARESVSSLQGVHPRAIGERTPISRKCRRFTEYVLFVEFKRFSERTPFMSASSEAFCSPRAISALLF</sequence>
<reference evidence="1 2" key="1">
    <citation type="journal article" date="2015" name="Genome Biol.">
        <title>Comparative genomics of Steinernema reveals deeply conserved gene regulatory networks.</title>
        <authorList>
            <person name="Dillman A.R."/>
            <person name="Macchietto M."/>
            <person name="Porter C.F."/>
            <person name="Rogers A."/>
            <person name="Williams B."/>
            <person name="Antoshechkin I."/>
            <person name="Lee M.M."/>
            <person name="Goodwin Z."/>
            <person name="Lu X."/>
            <person name="Lewis E.E."/>
            <person name="Goodrich-Blair H."/>
            <person name="Stock S.P."/>
            <person name="Adams B.J."/>
            <person name="Sternberg P.W."/>
            <person name="Mortazavi A."/>
        </authorList>
    </citation>
    <scope>NUCLEOTIDE SEQUENCE [LARGE SCALE GENOMIC DNA]</scope>
    <source>
        <strain evidence="1 2">ALL</strain>
    </source>
</reference>
<comment type="caution">
    <text evidence="1">The sequence shown here is derived from an EMBL/GenBank/DDBJ whole genome shotgun (WGS) entry which is preliminary data.</text>
</comment>
<dbReference type="EMBL" id="AZBU02000003">
    <property type="protein sequence ID" value="TKR86732.1"/>
    <property type="molecule type" value="Genomic_DNA"/>
</dbReference>
<protein>
    <submittedName>
        <fullName evidence="1">Uncharacterized protein</fullName>
    </submittedName>
</protein>
<keyword evidence="2" id="KW-1185">Reference proteome</keyword>
<evidence type="ECO:0000313" key="1">
    <source>
        <dbReference type="EMBL" id="TKR86732.1"/>
    </source>
</evidence>
<dbReference type="Proteomes" id="UP000298663">
    <property type="component" value="Unassembled WGS sequence"/>
</dbReference>
<dbReference type="OrthoDB" id="5839451at2759"/>
<accession>A0A4U5NTV0</accession>
<evidence type="ECO:0000313" key="2">
    <source>
        <dbReference type="Proteomes" id="UP000298663"/>
    </source>
</evidence>
<name>A0A4U5NTV0_STECR</name>
<gene>
    <name evidence="1" type="ORF">L596_011259</name>
</gene>